<dbReference type="PANTHER" id="PTHR11105">
    <property type="entry name" value="CITRATE LYASE SUBUNIT BETA-RELATED"/>
    <property type="match status" value="1"/>
</dbReference>
<dbReference type="Gene3D" id="3.20.20.60">
    <property type="entry name" value="Phosphoenolpyruvate-binding domains"/>
    <property type="match status" value="1"/>
</dbReference>
<dbReference type="InterPro" id="IPR011206">
    <property type="entry name" value="Citrate_lyase_beta/mcl1/mcl2"/>
</dbReference>
<dbReference type="PANTHER" id="PTHR11105:SF0">
    <property type="entry name" value="CITRAMALYL-COA LYASE, MITOCHONDRIAL"/>
    <property type="match status" value="1"/>
</dbReference>
<dbReference type="InterPro" id="IPR040186">
    <property type="entry name" value="Citramalyl-CoA_lyase"/>
</dbReference>
<dbReference type="GO" id="GO:0046872">
    <property type="term" value="F:metal ion binding"/>
    <property type="evidence" value="ECO:0007669"/>
    <property type="project" value="UniProtKB-KW"/>
</dbReference>
<dbReference type="InterPro" id="IPR005000">
    <property type="entry name" value="Aldolase/citrate-lyase_domain"/>
</dbReference>
<dbReference type="EMBL" id="SSGG01000023">
    <property type="protein sequence ID" value="TXI38341.1"/>
    <property type="molecule type" value="Genomic_DNA"/>
</dbReference>
<dbReference type="SUPFAM" id="SSF51621">
    <property type="entry name" value="Phosphoenolpyruvate/pyruvate domain"/>
    <property type="match status" value="1"/>
</dbReference>
<evidence type="ECO:0000259" key="6">
    <source>
        <dbReference type="Pfam" id="PF03328"/>
    </source>
</evidence>
<sequence>MAVHPNQALFGGEKPFPVIPACEHFAGSEKLILKALSLQDPATPNGVGPVFDITCDCEDGAASGQEQAHAEMIVRVLNSEANKYRMAGARIHDYTHPHWKKDIDILVGGAGEVLSYLTIPKCTDIAQAREMIAYIQQVAKQHGISREIPVHILIETHGALRQVHEIAQLPWLQVLDFGLMDFVSAHHGAIPATAMRSPGQFDHRLLARAKTEVVSAALANGVVPAHNVTLDLKNVEVTYSDASRARNEFGFMRMWSIYPTQIQAIVDAMKPNYDEVTDAANILLAAQAADWGPIQYAGELHDRATYRYFWEVLQKAKQTGVTMPEDAEHAFF</sequence>
<organism evidence="7 8">
    <name type="scientific">Methylophilus methylotrophus</name>
    <name type="common">Bacterium W3A1</name>
    <dbReference type="NCBI Taxonomy" id="17"/>
    <lineage>
        <taxon>Bacteria</taxon>
        <taxon>Pseudomonadati</taxon>
        <taxon>Pseudomonadota</taxon>
        <taxon>Betaproteobacteria</taxon>
        <taxon>Nitrosomonadales</taxon>
        <taxon>Methylophilaceae</taxon>
        <taxon>Methylophilus</taxon>
    </lineage>
</organism>
<dbReference type="InterPro" id="IPR040442">
    <property type="entry name" value="Pyrv_kinase-like_dom_sf"/>
</dbReference>
<evidence type="ECO:0000256" key="2">
    <source>
        <dbReference type="ARBA" id="ARBA00022723"/>
    </source>
</evidence>
<evidence type="ECO:0000313" key="7">
    <source>
        <dbReference type="EMBL" id="TXI38341.1"/>
    </source>
</evidence>
<feature type="binding site" evidence="4">
    <location>
        <position position="90"/>
    </location>
    <ligand>
        <name>substrate</name>
    </ligand>
</feature>
<gene>
    <name evidence="7" type="ORF">E6Q51_01290</name>
</gene>
<proteinExistence type="predicted"/>
<feature type="binding site" evidence="5">
    <location>
        <position position="155"/>
    </location>
    <ligand>
        <name>Mg(2+)</name>
        <dbReference type="ChEBI" id="CHEBI:18420"/>
    </ligand>
</feature>
<dbReference type="Proteomes" id="UP000321374">
    <property type="component" value="Unassembled WGS sequence"/>
</dbReference>
<feature type="domain" description="HpcH/HpaI aldolase/citrate lyase" evidence="6">
    <location>
        <begin position="56"/>
        <end position="244"/>
    </location>
</feature>
<reference evidence="7 8" key="1">
    <citation type="submission" date="2018-09" db="EMBL/GenBank/DDBJ databases">
        <title>Metagenome Assembled Genomes from an Advanced Water Purification Facility.</title>
        <authorList>
            <person name="Stamps B.W."/>
            <person name="Spear J.R."/>
        </authorList>
    </citation>
    <scope>NUCLEOTIDE SEQUENCE [LARGE SCALE GENOMIC DNA]</scope>
    <source>
        <strain evidence="7">Bin_42_2</strain>
    </source>
</reference>
<evidence type="ECO:0000256" key="1">
    <source>
        <dbReference type="ARBA" id="ARBA00001946"/>
    </source>
</evidence>
<feature type="binding site" evidence="4">
    <location>
        <position position="155"/>
    </location>
    <ligand>
        <name>substrate</name>
    </ligand>
</feature>
<comment type="caution">
    <text evidence="7">The sequence shown here is derived from an EMBL/GenBank/DDBJ whole genome shotgun (WGS) entry which is preliminary data.</text>
</comment>
<keyword evidence="7" id="KW-0456">Lyase</keyword>
<dbReference type="GO" id="GO:0047777">
    <property type="term" value="F:(S)-citramalyl-CoA lyase activity"/>
    <property type="evidence" value="ECO:0007669"/>
    <property type="project" value="TreeGrafter"/>
</dbReference>
<dbReference type="Gene3D" id="6.10.140.960">
    <property type="match status" value="1"/>
</dbReference>
<comment type="cofactor">
    <cofactor evidence="1">
        <name>Mg(2+)</name>
        <dbReference type="ChEBI" id="CHEBI:18420"/>
    </cofactor>
</comment>
<evidence type="ECO:0000256" key="4">
    <source>
        <dbReference type="PIRSR" id="PIRSR015582-1"/>
    </source>
</evidence>
<keyword evidence="3 5" id="KW-0460">Magnesium</keyword>
<dbReference type="Pfam" id="PF03328">
    <property type="entry name" value="HpcH_HpaI"/>
    <property type="match status" value="1"/>
</dbReference>
<evidence type="ECO:0000313" key="8">
    <source>
        <dbReference type="Proteomes" id="UP000321374"/>
    </source>
</evidence>
<keyword evidence="2 5" id="KW-0479">Metal-binding</keyword>
<accession>A0A5C7WJS1</accession>
<evidence type="ECO:0000256" key="3">
    <source>
        <dbReference type="ARBA" id="ARBA00022842"/>
    </source>
</evidence>
<dbReference type="STRING" id="1122236.GCA_000378225_00005"/>
<name>A0A5C7WJS1_METME</name>
<evidence type="ECO:0000256" key="5">
    <source>
        <dbReference type="PIRSR" id="PIRSR015582-2"/>
    </source>
</evidence>
<dbReference type="PIRSF" id="PIRSF015582">
    <property type="entry name" value="Cit_lyase_B"/>
    <property type="match status" value="1"/>
</dbReference>
<dbReference type="InterPro" id="IPR015813">
    <property type="entry name" value="Pyrv/PenolPyrv_kinase-like_dom"/>
</dbReference>
<dbReference type="AlphaFoldDB" id="A0A5C7WJS1"/>
<dbReference type="GO" id="GO:0106064">
    <property type="term" value="P:regulation of cobalamin metabolic process"/>
    <property type="evidence" value="ECO:0007669"/>
    <property type="project" value="TreeGrafter"/>
</dbReference>
<feature type="binding site" evidence="5">
    <location>
        <position position="181"/>
    </location>
    <ligand>
        <name>Mg(2+)</name>
        <dbReference type="ChEBI" id="CHEBI:18420"/>
    </ligand>
</feature>
<protein>
    <submittedName>
        <fullName evidence="7">CoA ester lyase</fullName>
    </submittedName>
</protein>